<organism evidence="1 2">
    <name type="scientific">Thauera chlorobenzoica</name>
    <dbReference type="NCBI Taxonomy" id="96773"/>
    <lineage>
        <taxon>Bacteria</taxon>
        <taxon>Pseudomonadati</taxon>
        <taxon>Pseudomonadota</taxon>
        <taxon>Betaproteobacteria</taxon>
        <taxon>Rhodocyclales</taxon>
        <taxon>Zoogloeaceae</taxon>
        <taxon>Thauera</taxon>
    </lineage>
</organism>
<dbReference type="AlphaFoldDB" id="A0A1H5U9F2"/>
<dbReference type="STRING" id="96773.Tchl_0934"/>
<sequence length="57" mass="6706">MSDFEVILPTDEQREIQELFEYWIHRAFSREAGAVLAVAEVLLRLTRAIEQTREGDR</sequence>
<gene>
    <name evidence="1" type="ORF">Tchl_0934</name>
</gene>
<accession>A0A1H5U9F2</accession>
<dbReference type="EMBL" id="CP018839">
    <property type="protein sequence ID" value="APR03797.1"/>
    <property type="molecule type" value="Genomic_DNA"/>
</dbReference>
<dbReference type="RefSeq" id="WP_157110110.1">
    <property type="nucleotide sequence ID" value="NZ_CP018839.1"/>
</dbReference>
<dbReference type="Proteomes" id="UP000185739">
    <property type="component" value="Chromosome"/>
</dbReference>
<evidence type="ECO:0000313" key="2">
    <source>
        <dbReference type="Proteomes" id="UP000185739"/>
    </source>
</evidence>
<reference evidence="1 2" key="1">
    <citation type="submission" date="2016-12" db="EMBL/GenBank/DDBJ databases">
        <title>Complete genome sequence of Thauera chlorobenzoica, a Betaproteobacterium degrading haloaromatics anaerobically to CO2 and halides.</title>
        <authorList>
            <person name="Goris T."/>
            <person name="Mergelsberg M."/>
            <person name="Boll M."/>
        </authorList>
    </citation>
    <scope>NUCLEOTIDE SEQUENCE [LARGE SCALE GENOMIC DNA]</scope>
    <source>
        <strain evidence="1 2">3CB1</strain>
    </source>
</reference>
<evidence type="ECO:0000313" key="1">
    <source>
        <dbReference type="EMBL" id="APR03797.1"/>
    </source>
</evidence>
<keyword evidence="2" id="KW-1185">Reference proteome</keyword>
<name>A0A1H5U9F2_9RHOO</name>
<protein>
    <submittedName>
        <fullName evidence="1">Uncharacterized protein</fullName>
    </submittedName>
</protein>
<proteinExistence type="predicted"/>
<dbReference type="KEGG" id="tcl:Tchl_0934"/>